<dbReference type="EMBL" id="CADCVT010000392">
    <property type="protein sequence ID" value="CAA9529510.1"/>
    <property type="molecule type" value="Genomic_DNA"/>
</dbReference>
<proteinExistence type="predicted"/>
<organism evidence="2">
    <name type="scientific">uncultured Solirubrobacteraceae bacterium</name>
    <dbReference type="NCBI Taxonomy" id="1162706"/>
    <lineage>
        <taxon>Bacteria</taxon>
        <taxon>Bacillati</taxon>
        <taxon>Actinomycetota</taxon>
        <taxon>Thermoleophilia</taxon>
        <taxon>Solirubrobacterales</taxon>
        <taxon>Solirubrobacteraceae</taxon>
        <taxon>environmental samples</taxon>
    </lineage>
</organism>
<feature type="non-terminal residue" evidence="2">
    <location>
        <position position="43"/>
    </location>
</feature>
<feature type="non-terminal residue" evidence="2">
    <location>
        <position position="1"/>
    </location>
</feature>
<feature type="compositionally biased region" description="Basic residues" evidence="1">
    <location>
        <begin position="1"/>
        <end position="27"/>
    </location>
</feature>
<feature type="region of interest" description="Disordered" evidence="1">
    <location>
        <begin position="1"/>
        <end position="43"/>
    </location>
</feature>
<sequence length="43" mass="4681">DGARRRRAGRGARGGARRRGRRARGRARMADPARARPPGARGM</sequence>
<evidence type="ECO:0000256" key="1">
    <source>
        <dbReference type="SAM" id="MobiDB-lite"/>
    </source>
</evidence>
<protein>
    <submittedName>
        <fullName evidence="2">Uncharacterized protein</fullName>
    </submittedName>
</protein>
<reference evidence="2" key="1">
    <citation type="submission" date="2020-02" db="EMBL/GenBank/DDBJ databases">
        <authorList>
            <person name="Meier V. D."/>
        </authorList>
    </citation>
    <scope>NUCLEOTIDE SEQUENCE</scope>
    <source>
        <strain evidence="2">AVDCRST_MAG85</strain>
    </source>
</reference>
<gene>
    <name evidence="2" type="ORF">AVDCRST_MAG85-3543</name>
</gene>
<accession>A0A6J4TQZ6</accession>
<dbReference type="AlphaFoldDB" id="A0A6J4TQZ6"/>
<name>A0A6J4TQZ6_9ACTN</name>
<evidence type="ECO:0000313" key="2">
    <source>
        <dbReference type="EMBL" id="CAA9529510.1"/>
    </source>
</evidence>